<dbReference type="Pfam" id="PF01381">
    <property type="entry name" value="HTH_3"/>
    <property type="match status" value="1"/>
</dbReference>
<evidence type="ECO:0000256" key="1">
    <source>
        <dbReference type="ARBA" id="ARBA00023125"/>
    </source>
</evidence>
<dbReference type="GO" id="GO:0003677">
    <property type="term" value="F:DNA binding"/>
    <property type="evidence" value="ECO:0007669"/>
    <property type="project" value="UniProtKB-KW"/>
</dbReference>
<sequence>MLEQARYLKAAMELRKLRKQLHLSQEALAKKISVKREFISRIESGRHNVTLETLYRIAQAIGKELSLSFH</sequence>
<dbReference type="InterPro" id="IPR050807">
    <property type="entry name" value="TransReg_Diox_bact_type"/>
</dbReference>
<evidence type="ECO:0000313" key="4">
    <source>
        <dbReference type="Proteomes" id="UP000176901"/>
    </source>
</evidence>
<dbReference type="GO" id="GO:0003700">
    <property type="term" value="F:DNA-binding transcription factor activity"/>
    <property type="evidence" value="ECO:0007669"/>
    <property type="project" value="TreeGrafter"/>
</dbReference>
<evidence type="ECO:0000259" key="2">
    <source>
        <dbReference type="PROSITE" id="PS50943"/>
    </source>
</evidence>
<organism evidence="3 4">
    <name type="scientific">Candidatus Wildermuthbacteria bacterium RIFCSPHIGHO2_02_FULL_47_12</name>
    <dbReference type="NCBI Taxonomy" id="1802451"/>
    <lineage>
        <taxon>Bacteria</taxon>
        <taxon>Candidatus Wildermuthiibacteriota</taxon>
    </lineage>
</organism>
<dbReference type="AlphaFoldDB" id="A0A1G2R1C7"/>
<feature type="domain" description="HTH cro/C1-type" evidence="2">
    <location>
        <begin position="14"/>
        <end position="68"/>
    </location>
</feature>
<dbReference type="Proteomes" id="UP000176901">
    <property type="component" value="Unassembled WGS sequence"/>
</dbReference>
<dbReference type="PANTHER" id="PTHR46797">
    <property type="entry name" value="HTH-TYPE TRANSCRIPTIONAL REGULATOR"/>
    <property type="match status" value="1"/>
</dbReference>
<dbReference type="SUPFAM" id="SSF47413">
    <property type="entry name" value="lambda repressor-like DNA-binding domains"/>
    <property type="match status" value="1"/>
</dbReference>
<accession>A0A1G2R1C7</accession>
<evidence type="ECO:0000313" key="3">
    <source>
        <dbReference type="EMBL" id="OHA66583.1"/>
    </source>
</evidence>
<dbReference type="GO" id="GO:0005829">
    <property type="term" value="C:cytosol"/>
    <property type="evidence" value="ECO:0007669"/>
    <property type="project" value="TreeGrafter"/>
</dbReference>
<dbReference type="PROSITE" id="PS50943">
    <property type="entry name" value="HTH_CROC1"/>
    <property type="match status" value="1"/>
</dbReference>
<dbReference type="STRING" id="1802451.A3C82_01990"/>
<dbReference type="CDD" id="cd00093">
    <property type="entry name" value="HTH_XRE"/>
    <property type="match status" value="1"/>
</dbReference>
<dbReference type="SMART" id="SM00530">
    <property type="entry name" value="HTH_XRE"/>
    <property type="match status" value="1"/>
</dbReference>
<keyword evidence="1" id="KW-0238">DNA-binding</keyword>
<dbReference type="InterPro" id="IPR010982">
    <property type="entry name" value="Lambda_DNA-bd_dom_sf"/>
</dbReference>
<dbReference type="InterPro" id="IPR001387">
    <property type="entry name" value="Cro/C1-type_HTH"/>
</dbReference>
<proteinExistence type="predicted"/>
<comment type="caution">
    <text evidence="3">The sequence shown here is derived from an EMBL/GenBank/DDBJ whole genome shotgun (WGS) entry which is preliminary data.</text>
</comment>
<dbReference type="PANTHER" id="PTHR46797:SF1">
    <property type="entry name" value="METHYLPHOSPHONATE SYNTHASE"/>
    <property type="match status" value="1"/>
</dbReference>
<dbReference type="Gene3D" id="1.10.260.40">
    <property type="entry name" value="lambda repressor-like DNA-binding domains"/>
    <property type="match status" value="1"/>
</dbReference>
<reference evidence="3 4" key="1">
    <citation type="journal article" date="2016" name="Nat. Commun.">
        <title>Thousands of microbial genomes shed light on interconnected biogeochemical processes in an aquifer system.</title>
        <authorList>
            <person name="Anantharaman K."/>
            <person name="Brown C.T."/>
            <person name="Hug L.A."/>
            <person name="Sharon I."/>
            <person name="Castelle C.J."/>
            <person name="Probst A.J."/>
            <person name="Thomas B.C."/>
            <person name="Singh A."/>
            <person name="Wilkins M.J."/>
            <person name="Karaoz U."/>
            <person name="Brodie E.L."/>
            <person name="Williams K.H."/>
            <person name="Hubbard S.S."/>
            <person name="Banfield J.F."/>
        </authorList>
    </citation>
    <scope>NUCLEOTIDE SEQUENCE [LARGE SCALE GENOMIC DNA]</scope>
</reference>
<gene>
    <name evidence="3" type="ORF">A3C82_01990</name>
</gene>
<dbReference type="EMBL" id="MHTW01000030">
    <property type="protein sequence ID" value="OHA66583.1"/>
    <property type="molecule type" value="Genomic_DNA"/>
</dbReference>
<name>A0A1G2R1C7_9BACT</name>
<protein>
    <recommendedName>
        <fullName evidence="2">HTH cro/C1-type domain-containing protein</fullName>
    </recommendedName>
</protein>